<gene>
    <name evidence="2" type="ORF">EJ104_00980</name>
</gene>
<name>A0A431W614_9DEIO</name>
<keyword evidence="3" id="KW-1185">Reference proteome</keyword>
<evidence type="ECO:0000313" key="2">
    <source>
        <dbReference type="EMBL" id="RTR30856.1"/>
    </source>
</evidence>
<feature type="region of interest" description="Disordered" evidence="1">
    <location>
        <begin position="1"/>
        <end position="61"/>
    </location>
</feature>
<dbReference type="EMBL" id="RXPE01000001">
    <property type="protein sequence ID" value="RTR30856.1"/>
    <property type="molecule type" value="Genomic_DNA"/>
</dbReference>
<accession>A0A431W614</accession>
<protein>
    <submittedName>
        <fullName evidence="2">Uncharacterized protein</fullName>
    </submittedName>
</protein>
<feature type="compositionally biased region" description="Basic and acidic residues" evidence="1">
    <location>
        <begin position="35"/>
        <end position="49"/>
    </location>
</feature>
<proteinExistence type="predicted"/>
<dbReference type="Proteomes" id="UP000277766">
    <property type="component" value="Unassembled WGS sequence"/>
</dbReference>
<evidence type="ECO:0000313" key="3">
    <source>
        <dbReference type="Proteomes" id="UP000277766"/>
    </source>
</evidence>
<comment type="caution">
    <text evidence="2">The sequence shown here is derived from an EMBL/GenBank/DDBJ whole genome shotgun (WGS) entry which is preliminary data.</text>
</comment>
<dbReference type="RefSeq" id="WP_126350884.1">
    <property type="nucleotide sequence ID" value="NZ_CP086380.1"/>
</dbReference>
<dbReference type="AlphaFoldDB" id="A0A431W614"/>
<sequence>MTDPGDRATAPSNMDPETGRPDSEAQPTVPEVGEEGSKALLKENEKDQAQKAADFPDPTAL</sequence>
<reference evidence="2 3" key="1">
    <citation type="submission" date="2018-12" db="EMBL/GenBank/DDBJ databases">
        <title>Deinococcus radiophilus ATCC 27603 genome sequencing and assembly.</title>
        <authorList>
            <person name="Maclea K.S."/>
            <person name="Maynard C.R."/>
        </authorList>
    </citation>
    <scope>NUCLEOTIDE SEQUENCE [LARGE SCALE GENOMIC DNA]</scope>
    <source>
        <strain evidence="2 3">ATCC 27603</strain>
    </source>
</reference>
<organism evidence="2 3">
    <name type="scientific">Deinococcus radiophilus</name>
    <dbReference type="NCBI Taxonomy" id="32062"/>
    <lineage>
        <taxon>Bacteria</taxon>
        <taxon>Thermotogati</taxon>
        <taxon>Deinococcota</taxon>
        <taxon>Deinococci</taxon>
        <taxon>Deinococcales</taxon>
        <taxon>Deinococcaceae</taxon>
        <taxon>Deinococcus</taxon>
    </lineage>
</organism>
<evidence type="ECO:0000256" key="1">
    <source>
        <dbReference type="SAM" id="MobiDB-lite"/>
    </source>
</evidence>